<sequence length="132" mass="13502">MSGLASSITAAQAGAVALGAAVGALLRWWAGLAFNHLWAGFPLGTLLVNAVGGLLIGVAMVWFARSPHELLRLLLVTGLLGGFTTFSSFSAESLGLLQRGDFGLALLHSAAHLLGALACCAVGVALARWLLH</sequence>
<keyword evidence="2 12" id="KW-1003">Cell membrane</keyword>
<dbReference type="PANTHER" id="PTHR28259">
    <property type="entry name" value="FLUORIDE EXPORT PROTEIN 1-RELATED"/>
    <property type="match status" value="1"/>
</dbReference>
<evidence type="ECO:0000256" key="10">
    <source>
        <dbReference type="ARBA" id="ARBA00035120"/>
    </source>
</evidence>
<dbReference type="GO" id="GO:0046872">
    <property type="term" value="F:metal ion binding"/>
    <property type="evidence" value="ECO:0007669"/>
    <property type="project" value="UniProtKB-KW"/>
</dbReference>
<dbReference type="Pfam" id="PF02537">
    <property type="entry name" value="CRCB"/>
    <property type="match status" value="1"/>
</dbReference>
<keyword evidence="6 12" id="KW-0915">Sodium</keyword>
<keyword evidence="4 12" id="KW-0812">Transmembrane</keyword>
<dbReference type="PANTHER" id="PTHR28259:SF1">
    <property type="entry name" value="FLUORIDE EXPORT PROTEIN 1-RELATED"/>
    <property type="match status" value="1"/>
</dbReference>
<dbReference type="GO" id="GO:0062054">
    <property type="term" value="F:fluoride channel activity"/>
    <property type="evidence" value="ECO:0007669"/>
    <property type="project" value="UniProtKB-UniRule"/>
</dbReference>
<gene>
    <name evidence="12 13" type="primary">crcB</name>
    <name evidence="12" type="synonym">fluC</name>
    <name evidence="13" type="ORF">AQPW35_25010</name>
</gene>
<keyword evidence="12" id="KW-0479">Metal-binding</keyword>
<evidence type="ECO:0000256" key="7">
    <source>
        <dbReference type="ARBA" id="ARBA00023065"/>
    </source>
</evidence>
<comment type="catalytic activity">
    <reaction evidence="11">
        <text>fluoride(in) = fluoride(out)</text>
        <dbReference type="Rhea" id="RHEA:76159"/>
        <dbReference type="ChEBI" id="CHEBI:17051"/>
    </reaction>
    <physiologicalReaction direction="left-to-right" evidence="11">
        <dbReference type="Rhea" id="RHEA:76160"/>
    </physiologicalReaction>
</comment>
<evidence type="ECO:0000256" key="3">
    <source>
        <dbReference type="ARBA" id="ARBA00022519"/>
    </source>
</evidence>
<accession>A0A480ARF3</accession>
<dbReference type="GO" id="GO:0005886">
    <property type="term" value="C:plasma membrane"/>
    <property type="evidence" value="ECO:0007669"/>
    <property type="project" value="UniProtKB-SubCell"/>
</dbReference>
<keyword evidence="12" id="KW-0813">Transport</keyword>
<organism evidence="13 14">
    <name type="scientific">Pseudaquabacterium pictum</name>
    <dbReference type="NCBI Taxonomy" id="2315236"/>
    <lineage>
        <taxon>Bacteria</taxon>
        <taxon>Pseudomonadati</taxon>
        <taxon>Pseudomonadota</taxon>
        <taxon>Betaproteobacteria</taxon>
        <taxon>Burkholderiales</taxon>
        <taxon>Sphaerotilaceae</taxon>
        <taxon>Pseudaquabacterium</taxon>
    </lineage>
</organism>
<evidence type="ECO:0000256" key="4">
    <source>
        <dbReference type="ARBA" id="ARBA00022692"/>
    </source>
</evidence>
<keyword evidence="3" id="KW-0997">Cell inner membrane</keyword>
<evidence type="ECO:0000313" key="13">
    <source>
        <dbReference type="EMBL" id="GCL63420.1"/>
    </source>
</evidence>
<dbReference type="InterPro" id="IPR003691">
    <property type="entry name" value="FluC"/>
</dbReference>
<evidence type="ECO:0000256" key="5">
    <source>
        <dbReference type="ARBA" id="ARBA00022989"/>
    </source>
</evidence>
<feature type="transmembrane region" description="Helical" evidence="12">
    <location>
        <begin position="43"/>
        <end position="63"/>
    </location>
</feature>
<proteinExistence type="inferred from homology"/>
<feature type="transmembrane region" description="Helical" evidence="12">
    <location>
        <begin position="110"/>
        <end position="131"/>
    </location>
</feature>
<dbReference type="GO" id="GO:0140114">
    <property type="term" value="P:cellular detoxification of fluoride"/>
    <property type="evidence" value="ECO:0007669"/>
    <property type="project" value="UniProtKB-UniRule"/>
</dbReference>
<dbReference type="EMBL" id="BJCL01000005">
    <property type="protein sequence ID" value="GCL63420.1"/>
    <property type="molecule type" value="Genomic_DNA"/>
</dbReference>
<evidence type="ECO:0000256" key="1">
    <source>
        <dbReference type="ARBA" id="ARBA00004651"/>
    </source>
</evidence>
<evidence type="ECO:0000256" key="2">
    <source>
        <dbReference type="ARBA" id="ARBA00022475"/>
    </source>
</evidence>
<feature type="binding site" evidence="12">
    <location>
        <position position="84"/>
    </location>
    <ligand>
        <name>Na(+)</name>
        <dbReference type="ChEBI" id="CHEBI:29101"/>
        <note>structural</note>
    </ligand>
</feature>
<comment type="activity regulation">
    <text evidence="12">Na(+) is not transported, but it plays an essential structural role and its presence is essential for fluoride channel function.</text>
</comment>
<name>A0A480ARF3_9BURK</name>
<evidence type="ECO:0000256" key="11">
    <source>
        <dbReference type="ARBA" id="ARBA00035585"/>
    </source>
</evidence>
<dbReference type="AlphaFoldDB" id="A0A480ARF3"/>
<comment type="similarity">
    <text evidence="10 12">Belongs to the fluoride channel Fluc/FEX (TC 1.A.43) family.</text>
</comment>
<comment type="subcellular location">
    <subcellularLocation>
        <location evidence="1 12">Cell membrane</location>
        <topology evidence="1 12">Multi-pass membrane protein</topology>
    </subcellularLocation>
</comment>
<comment type="function">
    <text evidence="12">Fluoride-specific ion channel. Important for reducing fluoride concentration in the cell, thus reducing its toxicity.</text>
</comment>
<keyword evidence="14" id="KW-1185">Reference proteome</keyword>
<evidence type="ECO:0000256" key="6">
    <source>
        <dbReference type="ARBA" id="ARBA00023053"/>
    </source>
</evidence>
<keyword evidence="5 12" id="KW-1133">Transmembrane helix</keyword>
<keyword evidence="8 12" id="KW-0472">Membrane</keyword>
<dbReference type="Proteomes" id="UP000301751">
    <property type="component" value="Unassembled WGS sequence"/>
</dbReference>
<dbReference type="RefSeq" id="WP_137733151.1">
    <property type="nucleotide sequence ID" value="NZ_BJCL01000005.1"/>
</dbReference>
<comment type="caution">
    <text evidence="13">The sequence shown here is derived from an EMBL/GenBank/DDBJ whole genome shotgun (WGS) entry which is preliminary data.</text>
</comment>
<evidence type="ECO:0000256" key="12">
    <source>
        <dbReference type="HAMAP-Rule" id="MF_00454"/>
    </source>
</evidence>
<protein>
    <recommendedName>
        <fullName evidence="12">Fluoride-specific ion channel FluC</fullName>
    </recommendedName>
</protein>
<feature type="transmembrane region" description="Helical" evidence="12">
    <location>
        <begin position="70"/>
        <end position="90"/>
    </location>
</feature>
<evidence type="ECO:0000256" key="8">
    <source>
        <dbReference type="ARBA" id="ARBA00023136"/>
    </source>
</evidence>
<dbReference type="NCBIfam" id="TIGR00494">
    <property type="entry name" value="crcB"/>
    <property type="match status" value="1"/>
</dbReference>
<evidence type="ECO:0000313" key="14">
    <source>
        <dbReference type="Proteomes" id="UP000301751"/>
    </source>
</evidence>
<keyword evidence="7 12" id="KW-0406">Ion transport</keyword>
<feature type="binding site" evidence="12">
    <location>
        <position position="81"/>
    </location>
    <ligand>
        <name>Na(+)</name>
        <dbReference type="ChEBI" id="CHEBI:29101"/>
        <note>structural</note>
    </ligand>
</feature>
<dbReference type="OrthoDB" id="9806299at2"/>
<evidence type="ECO:0000256" key="9">
    <source>
        <dbReference type="ARBA" id="ARBA00023303"/>
    </source>
</evidence>
<reference evidence="14" key="1">
    <citation type="submission" date="2019-03" db="EMBL/GenBank/DDBJ databases">
        <title>Aquabacterium pictum sp.nov., the first bacteriochlorophyll a-containing freshwater bacterium in the genus Aquabacterium of the class Betaproteobacteria.</title>
        <authorList>
            <person name="Hirose S."/>
            <person name="Tank M."/>
            <person name="Hara E."/>
            <person name="Tamaki H."/>
            <person name="Takaichi S."/>
            <person name="Haruta S."/>
            <person name="Hanada S."/>
        </authorList>
    </citation>
    <scope>NUCLEOTIDE SEQUENCE [LARGE SCALE GENOMIC DNA]</scope>
    <source>
        <strain evidence="14">W35</strain>
    </source>
</reference>
<dbReference type="HAMAP" id="MF_00454">
    <property type="entry name" value="FluC"/>
    <property type="match status" value="1"/>
</dbReference>
<keyword evidence="9 12" id="KW-0407">Ion channel</keyword>